<dbReference type="PANTHER" id="PTHR34997">
    <property type="entry name" value="AM15"/>
    <property type="match status" value="1"/>
</dbReference>
<name>A0A179F4Q7_METCM</name>
<evidence type="ECO:0000259" key="5">
    <source>
        <dbReference type="PROSITE" id="PS51782"/>
    </source>
</evidence>
<proteinExistence type="inferred from homology"/>
<dbReference type="GO" id="GO:0016787">
    <property type="term" value="F:hydrolase activity"/>
    <property type="evidence" value="ECO:0007669"/>
    <property type="project" value="InterPro"/>
</dbReference>
<dbReference type="InterPro" id="IPR052210">
    <property type="entry name" value="LysM1-like"/>
</dbReference>
<evidence type="ECO:0000256" key="1">
    <source>
        <dbReference type="ARBA" id="ARBA00022669"/>
    </source>
</evidence>
<dbReference type="PANTHER" id="PTHR34997:SF2">
    <property type="entry name" value="LYSM DOMAIN-CONTAINING PROTEIN-RELATED"/>
    <property type="match status" value="1"/>
</dbReference>
<evidence type="ECO:0000256" key="2">
    <source>
        <dbReference type="ARBA" id="ARBA00022729"/>
    </source>
</evidence>
<dbReference type="InterPro" id="IPR018392">
    <property type="entry name" value="LysM"/>
</dbReference>
<dbReference type="RefSeq" id="XP_018138296.1">
    <property type="nucleotide sequence ID" value="XM_018291841.1"/>
</dbReference>
<keyword evidence="7" id="KW-1185">Reference proteome</keyword>
<reference evidence="6 7" key="1">
    <citation type="journal article" date="2016" name="PLoS Pathog.">
        <title>Biosynthesis of antibiotic leucinostatins in bio-control fungus Purpureocillium lilacinum and their inhibition on phytophthora revealed by genome mining.</title>
        <authorList>
            <person name="Wang G."/>
            <person name="Liu Z."/>
            <person name="Lin R."/>
            <person name="Li E."/>
            <person name="Mao Z."/>
            <person name="Ling J."/>
            <person name="Yang Y."/>
            <person name="Yin W.B."/>
            <person name="Xie B."/>
        </authorList>
    </citation>
    <scope>NUCLEOTIDE SEQUENCE [LARGE SCALE GENOMIC DNA]</scope>
    <source>
        <strain evidence="6">170</strain>
    </source>
</reference>
<dbReference type="AlphaFoldDB" id="A0A179F4Q7"/>
<dbReference type="Proteomes" id="UP000078397">
    <property type="component" value="Unassembled WGS sequence"/>
</dbReference>
<protein>
    <recommendedName>
        <fullName evidence="5">LysM domain-containing protein</fullName>
    </recommendedName>
</protein>
<dbReference type="Gene3D" id="2.60.120.560">
    <property type="entry name" value="Exo-inulinase, domain 1"/>
    <property type="match status" value="2"/>
</dbReference>
<dbReference type="Pfam" id="PF06439">
    <property type="entry name" value="3keto-disac_hyd"/>
    <property type="match status" value="2"/>
</dbReference>
<accession>A0A179F4Q7</accession>
<dbReference type="Gene3D" id="3.10.350.10">
    <property type="entry name" value="LysM domain"/>
    <property type="match status" value="1"/>
</dbReference>
<evidence type="ECO:0000256" key="4">
    <source>
        <dbReference type="ARBA" id="ARBA00044955"/>
    </source>
</evidence>
<dbReference type="GO" id="GO:0008061">
    <property type="term" value="F:chitin binding"/>
    <property type="evidence" value="ECO:0007669"/>
    <property type="project" value="UniProtKB-KW"/>
</dbReference>
<evidence type="ECO:0000313" key="7">
    <source>
        <dbReference type="Proteomes" id="UP000078397"/>
    </source>
</evidence>
<comment type="caution">
    <text evidence="6">The sequence shown here is derived from an EMBL/GenBank/DDBJ whole genome shotgun (WGS) entry which is preliminary data.</text>
</comment>
<organism evidence="6 7">
    <name type="scientific">Pochonia chlamydosporia 170</name>
    <dbReference type="NCBI Taxonomy" id="1380566"/>
    <lineage>
        <taxon>Eukaryota</taxon>
        <taxon>Fungi</taxon>
        <taxon>Dikarya</taxon>
        <taxon>Ascomycota</taxon>
        <taxon>Pezizomycotina</taxon>
        <taxon>Sordariomycetes</taxon>
        <taxon>Hypocreomycetidae</taxon>
        <taxon>Hypocreales</taxon>
        <taxon>Clavicipitaceae</taxon>
        <taxon>Pochonia</taxon>
    </lineage>
</organism>
<keyword evidence="1" id="KW-0147">Chitin-binding</keyword>
<sequence>MVDTCNAFYYVQKNQVCDNLARLNGISTKDLASWNTKVGSSCSGLWADTYACVGVIDAYDFQRGNMAGWNVVNGTFSAESKVMVAQNVNIGKAYVSAEMNDFVMAADMTLSTNNGNAGLIFRASSIGDGPDSYRGYYVGLSASDGGYVVLGRADNNWSKLGRASVSIQPGKSYRMYVEAMDDNIVISLDSRANTKITVKDGSFQSGSCGVRVYHTGASYRNIRIFSAVYDPFNVNMASNVESGKATLNTIFGDFTMDVDVQINGATGGNAGVIFRASNLQVSVNNYQGYYVGILPGLLMLRKADFGWTLLQSAAADISADNMHHIRILAFKDSLVVWVDDMTTLKIVVVDNSFTSGLVGARVWKTGATFDNFEIIHGPMP</sequence>
<keyword evidence="3" id="KW-0843">Virulence</keyword>
<evidence type="ECO:0000256" key="3">
    <source>
        <dbReference type="ARBA" id="ARBA00023026"/>
    </source>
</evidence>
<evidence type="ECO:0000313" key="6">
    <source>
        <dbReference type="EMBL" id="OAQ60418.1"/>
    </source>
</evidence>
<dbReference type="CDD" id="cd00118">
    <property type="entry name" value="LysM"/>
    <property type="match status" value="1"/>
</dbReference>
<dbReference type="InterPro" id="IPR036779">
    <property type="entry name" value="LysM_dom_sf"/>
</dbReference>
<feature type="domain" description="LysM" evidence="5">
    <location>
        <begin position="7"/>
        <end position="53"/>
    </location>
</feature>
<comment type="similarity">
    <text evidence="4">Belongs to the secreted LysM effector family.</text>
</comment>
<dbReference type="PROSITE" id="PS51782">
    <property type="entry name" value="LYSM"/>
    <property type="match status" value="1"/>
</dbReference>
<dbReference type="GeneID" id="28855835"/>
<dbReference type="OrthoDB" id="5152921at2759"/>
<gene>
    <name evidence="6" type="ORF">VFPPC_14070</name>
</gene>
<dbReference type="EMBL" id="LSBJ02000008">
    <property type="protein sequence ID" value="OAQ60418.1"/>
    <property type="molecule type" value="Genomic_DNA"/>
</dbReference>
<dbReference type="SUPFAM" id="SSF54106">
    <property type="entry name" value="LysM domain"/>
    <property type="match status" value="1"/>
</dbReference>
<dbReference type="InterPro" id="IPR010496">
    <property type="entry name" value="AL/BT2_dom"/>
</dbReference>
<keyword evidence="2" id="KW-0732">Signal</keyword>
<dbReference type="KEGG" id="pchm:VFPPC_14070"/>